<reference evidence="2" key="1">
    <citation type="journal article" date="2023" name="bioRxiv">
        <title>Complete genome of the Medicago anthracnose fungus, Colletotrichum destructivum, reveals a mini-chromosome-like region within a core chromosome.</title>
        <authorList>
            <person name="Lapalu N."/>
            <person name="Simon A."/>
            <person name="Lu A."/>
            <person name="Plaumann P.-L."/>
            <person name="Amselem J."/>
            <person name="Pigne S."/>
            <person name="Auger A."/>
            <person name="Koch C."/>
            <person name="Dallery J.-F."/>
            <person name="O'Connell R.J."/>
        </authorList>
    </citation>
    <scope>NUCLEOTIDE SEQUENCE [LARGE SCALE GENOMIC DNA]</scope>
    <source>
        <strain evidence="2">CBS 520.97</strain>
    </source>
</reference>
<dbReference type="AlphaFoldDB" id="A0AAX4IPQ2"/>
<keyword evidence="2" id="KW-1185">Reference proteome</keyword>
<protein>
    <submittedName>
        <fullName evidence="1">Uncharacterized protein</fullName>
    </submittedName>
</protein>
<gene>
    <name evidence="1" type="ORF">CDEST_10002</name>
</gene>
<evidence type="ECO:0000313" key="1">
    <source>
        <dbReference type="EMBL" id="WQF84988.1"/>
    </source>
</evidence>
<proteinExistence type="predicted"/>
<sequence>MGRLHISKSTAVCRFPPLSCCSQSAKPYECCHVQHAAHLVLYRCRSGWRIADRSSLTIVCCSWSKLGVYAGLLVPSPDNTLNTQMTDLRTRSVVLGRGGELQVTTSKIKQVSMLINHDFLIFYSLVLINPRLHHGRAKPLSTSPDLNVMSMCIQEPLTKVSVQCFTEYS</sequence>
<dbReference type="KEGG" id="cdet:87946504"/>
<dbReference type="RefSeq" id="XP_062782211.1">
    <property type="nucleotide sequence ID" value="XM_062926160.1"/>
</dbReference>
<dbReference type="GeneID" id="87946504"/>
<evidence type="ECO:0000313" key="2">
    <source>
        <dbReference type="Proteomes" id="UP001322277"/>
    </source>
</evidence>
<dbReference type="EMBL" id="CP137310">
    <property type="protein sequence ID" value="WQF84988.1"/>
    <property type="molecule type" value="Genomic_DNA"/>
</dbReference>
<name>A0AAX4IPQ2_9PEZI</name>
<accession>A0AAX4IPQ2</accession>
<organism evidence="1 2">
    <name type="scientific">Colletotrichum destructivum</name>
    <dbReference type="NCBI Taxonomy" id="34406"/>
    <lineage>
        <taxon>Eukaryota</taxon>
        <taxon>Fungi</taxon>
        <taxon>Dikarya</taxon>
        <taxon>Ascomycota</taxon>
        <taxon>Pezizomycotina</taxon>
        <taxon>Sordariomycetes</taxon>
        <taxon>Hypocreomycetidae</taxon>
        <taxon>Glomerellales</taxon>
        <taxon>Glomerellaceae</taxon>
        <taxon>Colletotrichum</taxon>
        <taxon>Colletotrichum destructivum species complex</taxon>
    </lineage>
</organism>
<dbReference type="Proteomes" id="UP001322277">
    <property type="component" value="Chromosome 6"/>
</dbReference>